<evidence type="ECO:0008006" key="4">
    <source>
        <dbReference type="Google" id="ProtNLM"/>
    </source>
</evidence>
<keyword evidence="3" id="KW-1185">Reference proteome</keyword>
<dbReference type="OrthoDB" id="5328442at2759"/>
<feature type="region of interest" description="Disordered" evidence="1">
    <location>
        <begin position="609"/>
        <end position="660"/>
    </location>
</feature>
<name>A0A3N4LPA3_9PEZI</name>
<organism evidence="2 3">
    <name type="scientific">Terfezia boudieri ATCC MYA-4762</name>
    <dbReference type="NCBI Taxonomy" id="1051890"/>
    <lineage>
        <taxon>Eukaryota</taxon>
        <taxon>Fungi</taxon>
        <taxon>Dikarya</taxon>
        <taxon>Ascomycota</taxon>
        <taxon>Pezizomycotina</taxon>
        <taxon>Pezizomycetes</taxon>
        <taxon>Pezizales</taxon>
        <taxon>Pezizaceae</taxon>
        <taxon>Terfezia</taxon>
    </lineage>
</organism>
<reference evidence="2 3" key="1">
    <citation type="journal article" date="2018" name="Nat. Ecol. Evol.">
        <title>Pezizomycetes genomes reveal the molecular basis of ectomycorrhizal truffle lifestyle.</title>
        <authorList>
            <person name="Murat C."/>
            <person name="Payen T."/>
            <person name="Noel B."/>
            <person name="Kuo A."/>
            <person name="Morin E."/>
            <person name="Chen J."/>
            <person name="Kohler A."/>
            <person name="Krizsan K."/>
            <person name="Balestrini R."/>
            <person name="Da Silva C."/>
            <person name="Montanini B."/>
            <person name="Hainaut M."/>
            <person name="Levati E."/>
            <person name="Barry K.W."/>
            <person name="Belfiori B."/>
            <person name="Cichocki N."/>
            <person name="Clum A."/>
            <person name="Dockter R.B."/>
            <person name="Fauchery L."/>
            <person name="Guy J."/>
            <person name="Iotti M."/>
            <person name="Le Tacon F."/>
            <person name="Lindquist E.A."/>
            <person name="Lipzen A."/>
            <person name="Malagnac F."/>
            <person name="Mello A."/>
            <person name="Molinier V."/>
            <person name="Miyauchi S."/>
            <person name="Poulain J."/>
            <person name="Riccioni C."/>
            <person name="Rubini A."/>
            <person name="Sitrit Y."/>
            <person name="Splivallo R."/>
            <person name="Traeger S."/>
            <person name="Wang M."/>
            <person name="Zifcakova L."/>
            <person name="Wipf D."/>
            <person name="Zambonelli A."/>
            <person name="Paolocci F."/>
            <person name="Nowrousian M."/>
            <person name="Ottonello S."/>
            <person name="Baldrian P."/>
            <person name="Spatafora J.W."/>
            <person name="Henrissat B."/>
            <person name="Nagy L.G."/>
            <person name="Aury J.M."/>
            <person name="Wincker P."/>
            <person name="Grigoriev I.V."/>
            <person name="Bonfante P."/>
            <person name="Martin F.M."/>
        </authorList>
    </citation>
    <scope>NUCLEOTIDE SEQUENCE [LARGE SCALE GENOMIC DNA]</scope>
    <source>
        <strain evidence="2 3">ATCC MYA-4762</strain>
    </source>
</reference>
<sequence>MSGINSSNFHPMADLPPSSPFSTAFPPSYPRPQWLFSREELEGLLLSFNIQIADLRTNKNNSVLVERVLERIVAFRTSDNAFSGYKVEDESVCLYEPDNYELLLARLHLAIEIQCILVDWASRGMIETRKTSLLGRSSVSGVDPMVRQGVEGGESDIAAAGRSRSASQSSTSKSSIKSTNIDMTTPPSTSGGERASKRLNLGNGEHGASQRPPRLSLVTSEPIMPTLPTYPYQYVDSANTASCTSAKRKWVDSAFSGYAITPSSAVYSAHITSPHSFAPGQSVLASPVTATSEKTPFLCPFYIMNPNNEHHKECAKKTYPNPRKLKEHIWRYTRPFRCDKCGEGFGRDKTRQIHGEKKVPCKPRPATEYDEGSGTYEGSREQLRDQKIEIAKSTFEIINILREYEQGSGIPSNTRIIPGNQMQGINFQDPFSTQRQDTQAACHSAYLQGLGLDLGYDANVPKIVVQSYDMQALAAAQCGNFLPKALEGEGWKPMTIPTAQQPTTPPMDQGSQPGQCNLSPPTRMQRDSQSHSANGSTAINGSSPKSPTPELTHHGLSPILSPMSMQDVDEQEYVIYESPATTPSINISYWRQNGQNQVMGQMAAESGNQIAQGSGVSSSGPALGLETQRKSTSGSLGLGTQRKSTSGSLGPGTQRKSTSGSLDQLAFNLLEDIESSLWDNNYQFRYT</sequence>
<dbReference type="EMBL" id="ML121540">
    <property type="protein sequence ID" value="RPB24680.1"/>
    <property type="molecule type" value="Genomic_DNA"/>
</dbReference>
<feature type="compositionally biased region" description="Polar residues" evidence="1">
    <location>
        <begin position="180"/>
        <end position="191"/>
    </location>
</feature>
<dbReference type="AlphaFoldDB" id="A0A3N4LPA3"/>
<evidence type="ECO:0000313" key="2">
    <source>
        <dbReference type="EMBL" id="RPB24680.1"/>
    </source>
</evidence>
<feature type="compositionally biased region" description="Polar residues" evidence="1">
    <location>
        <begin position="509"/>
        <end position="522"/>
    </location>
</feature>
<evidence type="ECO:0000256" key="1">
    <source>
        <dbReference type="SAM" id="MobiDB-lite"/>
    </source>
</evidence>
<feature type="compositionally biased region" description="Low complexity" evidence="1">
    <location>
        <begin position="155"/>
        <end position="179"/>
    </location>
</feature>
<feature type="compositionally biased region" description="Polar residues" evidence="1">
    <location>
        <begin position="609"/>
        <end position="620"/>
    </location>
</feature>
<dbReference type="InParanoid" id="A0A3N4LPA3"/>
<feature type="compositionally biased region" description="Low complexity" evidence="1">
    <location>
        <begin position="493"/>
        <end position="502"/>
    </location>
</feature>
<protein>
    <recommendedName>
        <fullName evidence="4">C2H2-type domain-containing protein</fullName>
    </recommendedName>
</protein>
<feature type="region of interest" description="Disordered" evidence="1">
    <location>
        <begin position="492"/>
        <end position="561"/>
    </location>
</feature>
<accession>A0A3N4LPA3</accession>
<gene>
    <name evidence="2" type="ORF">L211DRAFT_848526</name>
</gene>
<feature type="region of interest" description="Disordered" evidence="1">
    <location>
        <begin position="357"/>
        <end position="378"/>
    </location>
</feature>
<feature type="compositionally biased region" description="Polar residues" evidence="1">
    <location>
        <begin position="530"/>
        <end position="545"/>
    </location>
</feature>
<dbReference type="Proteomes" id="UP000267821">
    <property type="component" value="Unassembled WGS sequence"/>
</dbReference>
<feature type="region of interest" description="Disordered" evidence="1">
    <location>
        <begin position="154"/>
        <end position="215"/>
    </location>
</feature>
<proteinExistence type="predicted"/>
<evidence type="ECO:0000313" key="3">
    <source>
        <dbReference type="Proteomes" id="UP000267821"/>
    </source>
</evidence>